<feature type="region of interest" description="Disordered" evidence="1">
    <location>
        <begin position="1"/>
        <end position="26"/>
    </location>
</feature>
<dbReference type="SUPFAM" id="SSF53300">
    <property type="entry name" value="vWA-like"/>
    <property type="match status" value="1"/>
</dbReference>
<gene>
    <name evidence="3" type="ORF">B4N89_27545</name>
</gene>
<evidence type="ECO:0000313" key="3">
    <source>
        <dbReference type="EMBL" id="OPC84182.1"/>
    </source>
</evidence>
<dbReference type="InterPro" id="IPR036465">
    <property type="entry name" value="vWFA_dom_sf"/>
</dbReference>
<proteinExistence type="predicted"/>
<sequence>MFFSSRKTADPTPVVPAGSRPGSAAHSGSAIDLTKITATAPALVDLYKKAGVSLKKHGLAGVRAAVYLVLDHSGSMFDYYADGTVQALAERVLAAAAHFDDDGTVPVVLFESRAHRPEPIVLGSHQGRIAELAADCPWGGTDYACAIDAVVKHYKASGATDPAFVIFQTDGAPASRPDAESALRHASTLPIFWQFVGFGSEGQFDFLRRLDTLRNRAVDNAGFFAAGPDPRAMSDTELYDKLMTEFPQWLIDARAAGVL</sequence>
<dbReference type="SMART" id="SM00327">
    <property type="entry name" value="VWA"/>
    <property type="match status" value="1"/>
</dbReference>
<dbReference type="InterPro" id="IPR019303">
    <property type="entry name" value="vWA_TerF_C"/>
</dbReference>
<evidence type="ECO:0000259" key="2">
    <source>
        <dbReference type="PROSITE" id="PS50234"/>
    </source>
</evidence>
<name>A0A1T3P5B0_9ACTN</name>
<dbReference type="Proteomes" id="UP000190037">
    <property type="component" value="Unassembled WGS sequence"/>
</dbReference>
<dbReference type="STRING" id="159449.B4N89_27545"/>
<dbReference type="CDD" id="cd00198">
    <property type="entry name" value="vWFA"/>
    <property type="match status" value="1"/>
</dbReference>
<dbReference type="PROSITE" id="PS50234">
    <property type="entry name" value="VWFA"/>
    <property type="match status" value="1"/>
</dbReference>
<organism evidence="3 4">
    <name type="scientific">Embleya scabrispora</name>
    <dbReference type="NCBI Taxonomy" id="159449"/>
    <lineage>
        <taxon>Bacteria</taxon>
        <taxon>Bacillati</taxon>
        <taxon>Actinomycetota</taxon>
        <taxon>Actinomycetes</taxon>
        <taxon>Kitasatosporales</taxon>
        <taxon>Streptomycetaceae</taxon>
        <taxon>Embleya</taxon>
    </lineage>
</organism>
<dbReference type="OrthoDB" id="5756874at2"/>
<feature type="domain" description="VWFA" evidence="2">
    <location>
        <begin position="65"/>
        <end position="242"/>
    </location>
</feature>
<reference evidence="3 4" key="1">
    <citation type="submission" date="2017-03" db="EMBL/GenBank/DDBJ databases">
        <title>Draft genome sequence of Streptomyces scabrisporus NF3, endophyte isolated from Amphipterygium adstringens.</title>
        <authorList>
            <person name="Vazquez M."/>
            <person name="Ceapa C.D."/>
            <person name="Rodriguez Luna D."/>
            <person name="Sanchez Esquivel S."/>
        </authorList>
    </citation>
    <scope>NUCLEOTIDE SEQUENCE [LARGE SCALE GENOMIC DNA]</scope>
    <source>
        <strain evidence="3 4">NF3</strain>
    </source>
</reference>
<dbReference type="AlphaFoldDB" id="A0A1T3P5B0"/>
<dbReference type="InterPro" id="IPR002035">
    <property type="entry name" value="VWF_A"/>
</dbReference>
<dbReference type="Pfam" id="PF10138">
    <property type="entry name" value="vWA-TerF-like"/>
    <property type="match status" value="1"/>
</dbReference>
<evidence type="ECO:0000313" key="4">
    <source>
        <dbReference type="Proteomes" id="UP000190037"/>
    </source>
</evidence>
<accession>A0A1T3P5B0</accession>
<dbReference type="EMBL" id="MWQN01000001">
    <property type="protein sequence ID" value="OPC84182.1"/>
    <property type="molecule type" value="Genomic_DNA"/>
</dbReference>
<keyword evidence="4" id="KW-1185">Reference proteome</keyword>
<dbReference type="Gene3D" id="3.40.50.410">
    <property type="entry name" value="von Willebrand factor, type A domain"/>
    <property type="match status" value="1"/>
</dbReference>
<protein>
    <submittedName>
        <fullName evidence="3">Toxic cation resistance protein</fullName>
    </submittedName>
</protein>
<dbReference type="RefSeq" id="WP_078978475.1">
    <property type="nucleotide sequence ID" value="NZ_MWQN01000001.1"/>
</dbReference>
<evidence type="ECO:0000256" key="1">
    <source>
        <dbReference type="SAM" id="MobiDB-lite"/>
    </source>
</evidence>
<comment type="caution">
    <text evidence="3">The sequence shown here is derived from an EMBL/GenBank/DDBJ whole genome shotgun (WGS) entry which is preliminary data.</text>
</comment>